<dbReference type="Pfam" id="PF02902">
    <property type="entry name" value="Peptidase_C48"/>
    <property type="match status" value="1"/>
</dbReference>
<dbReference type="GO" id="GO:0006508">
    <property type="term" value="P:proteolysis"/>
    <property type="evidence" value="ECO:0007669"/>
    <property type="project" value="UniProtKB-KW"/>
</dbReference>
<reference evidence="5 6" key="1">
    <citation type="submission" date="2020-09" db="EMBL/GenBank/DDBJ databases">
        <title>De no assembly of potato wild relative species, Solanum commersonii.</title>
        <authorList>
            <person name="Cho K."/>
        </authorList>
    </citation>
    <scope>NUCLEOTIDE SEQUENCE [LARGE SCALE GENOMIC DNA]</scope>
    <source>
        <strain evidence="5">LZ3.2</strain>
        <tissue evidence="5">Leaf</tissue>
    </source>
</reference>
<dbReference type="OrthoDB" id="1304724at2759"/>
<dbReference type="GO" id="GO:0008234">
    <property type="term" value="F:cysteine-type peptidase activity"/>
    <property type="evidence" value="ECO:0007669"/>
    <property type="project" value="InterPro"/>
</dbReference>
<dbReference type="EMBL" id="JACXVP010000006">
    <property type="protein sequence ID" value="KAG5600274.1"/>
    <property type="molecule type" value="Genomic_DNA"/>
</dbReference>
<evidence type="ECO:0000313" key="6">
    <source>
        <dbReference type="Proteomes" id="UP000824120"/>
    </source>
</evidence>
<evidence type="ECO:0000256" key="1">
    <source>
        <dbReference type="ARBA" id="ARBA00005234"/>
    </source>
</evidence>
<evidence type="ECO:0000256" key="2">
    <source>
        <dbReference type="ARBA" id="ARBA00022670"/>
    </source>
</evidence>
<evidence type="ECO:0000313" key="5">
    <source>
        <dbReference type="EMBL" id="KAG5600274.1"/>
    </source>
</evidence>
<protein>
    <recommendedName>
        <fullName evidence="4">Ubiquitin-like protease family profile domain-containing protein</fullName>
    </recommendedName>
</protein>
<organism evidence="5 6">
    <name type="scientific">Solanum commersonii</name>
    <name type="common">Commerson's wild potato</name>
    <name type="synonym">Commerson's nightshade</name>
    <dbReference type="NCBI Taxonomy" id="4109"/>
    <lineage>
        <taxon>Eukaryota</taxon>
        <taxon>Viridiplantae</taxon>
        <taxon>Streptophyta</taxon>
        <taxon>Embryophyta</taxon>
        <taxon>Tracheophyta</taxon>
        <taxon>Spermatophyta</taxon>
        <taxon>Magnoliopsida</taxon>
        <taxon>eudicotyledons</taxon>
        <taxon>Gunneridae</taxon>
        <taxon>Pentapetalae</taxon>
        <taxon>asterids</taxon>
        <taxon>lamiids</taxon>
        <taxon>Solanales</taxon>
        <taxon>Solanaceae</taxon>
        <taxon>Solanoideae</taxon>
        <taxon>Solaneae</taxon>
        <taxon>Solanum</taxon>
    </lineage>
</organism>
<dbReference type="PANTHER" id="PTHR31470">
    <property type="entry name" value="CYSTEINE PROTEINASES SUPERFAMILY PROTEIN-RELATED-RELATED"/>
    <property type="match status" value="1"/>
</dbReference>
<evidence type="ECO:0000256" key="3">
    <source>
        <dbReference type="ARBA" id="ARBA00022801"/>
    </source>
</evidence>
<gene>
    <name evidence="5" type="ORF">H5410_031644</name>
</gene>
<dbReference type="PROSITE" id="PS50600">
    <property type="entry name" value="ULP_PROTEASE"/>
    <property type="match status" value="1"/>
</dbReference>
<dbReference type="SUPFAM" id="SSF54001">
    <property type="entry name" value="Cysteine proteinases"/>
    <property type="match status" value="1"/>
</dbReference>
<name>A0A9J5YIV8_SOLCO</name>
<dbReference type="Gene3D" id="3.40.395.10">
    <property type="entry name" value="Adenoviral Proteinase, Chain A"/>
    <property type="match status" value="1"/>
</dbReference>
<dbReference type="PANTHER" id="PTHR31470:SF46">
    <property type="entry name" value="ULP1 PROTEASE FAMILY, C-TERMINAL CATALYTIC DOMAIN CONTAINING PROTEIN"/>
    <property type="match status" value="1"/>
</dbReference>
<keyword evidence="6" id="KW-1185">Reference proteome</keyword>
<dbReference type="InterPro" id="IPR038765">
    <property type="entry name" value="Papain-like_cys_pep_sf"/>
</dbReference>
<dbReference type="Proteomes" id="UP000824120">
    <property type="component" value="Chromosome 6"/>
</dbReference>
<comment type="similarity">
    <text evidence="1">Belongs to the peptidase C48 family.</text>
</comment>
<dbReference type="InterPro" id="IPR003653">
    <property type="entry name" value="Peptidase_C48_C"/>
</dbReference>
<comment type="caution">
    <text evidence="5">The sequence shown here is derived from an EMBL/GenBank/DDBJ whole genome shotgun (WGS) entry which is preliminary data.</text>
</comment>
<feature type="domain" description="Ubiquitin-like protease family profile" evidence="4">
    <location>
        <begin position="1"/>
        <end position="142"/>
    </location>
</feature>
<proteinExistence type="inferred from homology"/>
<accession>A0A9J5YIV8</accession>
<dbReference type="AlphaFoldDB" id="A0A9J5YIV8"/>
<keyword evidence="2" id="KW-0645">Protease</keyword>
<keyword evidence="3" id="KW-0378">Hydrolase</keyword>
<sequence length="206" mass="23824">MSQPNQCWTDEHVHVILYYLRKKSKQPSEVYVLVNCNGEFHWVLVVVVLKQQCIKVYDSMSSSSTNRKLSTEIQKLPTILLKYLESSELFEQKDRTNWSVLESYQDKNRSYPFEVIHVTGIAQQTSNSLVCGLFVATYAEILSDGLQVPSYGIISQSLRMRYASILWNYGRLRVAMLVTMKTHRGLDLKKTKFICLNKNVMVITID</sequence>
<evidence type="ECO:0000259" key="4">
    <source>
        <dbReference type="PROSITE" id="PS50600"/>
    </source>
</evidence>